<reference evidence="8 9" key="1">
    <citation type="submission" date="2011-10" db="EMBL/GenBank/DDBJ databases">
        <title>Genome sequence of Gluconobacter morbifer G707, isolated from Drosophila gut.</title>
        <authorList>
            <person name="Lee W.-J."/>
            <person name="Kim E.-K."/>
        </authorList>
    </citation>
    <scope>NUCLEOTIDE SEQUENCE [LARGE SCALE GENOMIC DNA]</scope>
    <source>
        <strain evidence="8 9">G707</strain>
    </source>
</reference>
<dbReference type="Proteomes" id="UP000004949">
    <property type="component" value="Unassembled WGS sequence"/>
</dbReference>
<keyword evidence="9" id="KW-1185">Reference proteome</keyword>
<comment type="similarity">
    <text evidence="2">Belongs to the autoinducer-2 exporter (AI-2E) (TC 2.A.86) family.</text>
</comment>
<dbReference type="eggNOG" id="COG0628">
    <property type="taxonomic scope" value="Bacteria"/>
</dbReference>
<dbReference type="PANTHER" id="PTHR21716">
    <property type="entry name" value="TRANSMEMBRANE PROTEIN"/>
    <property type="match status" value="1"/>
</dbReference>
<evidence type="ECO:0000256" key="4">
    <source>
        <dbReference type="ARBA" id="ARBA00022989"/>
    </source>
</evidence>
<sequence length="396" mass="41697">MPISFSDPIERSETEPRARELAKIAGLLRLTLTIAITMLAIWLVGDVLTIIFAATLMAIVLHGLARILRRRLPFIPYQIAVMMVALVIIAALVGLGWSTGPAISDQFIRLREVLTSQSGDLRAHLAGSTLGRLFLNELPSALGGNNHAGSGMGSWGTGLAGSVTGLVSSVFGVMGTLLVIVIAGLYFALSPALYIDGFLRLVPPHQRESARELLMAGGTALWAWTAGQALDMLVVGMLSGFGVSMIGVPLALALGVVAGLCNFIPYIGAILGAVPAVLLGLSIGTHEALFVTILYCTIQFFEGNVLAPLIQRRAVHMPPALAVLSQTIFGSILGIPGLILASPLTAALLAMGDKATAPLEDNTRTQQVVGEISKEEAQQRKLQKSQSPSDNQKTPS</sequence>
<name>G6XGL9_9PROT</name>
<dbReference type="InterPro" id="IPR002549">
    <property type="entry name" value="AI-2E-like"/>
</dbReference>
<feature type="transmembrane region" description="Helical" evidence="7">
    <location>
        <begin position="321"/>
        <end position="341"/>
    </location>
</feature>
<keyword evidence="4 7" id="KW-1133">Transmembrane helix</keyword>
<feature type="compositionally biased region" description="Polar residues" evidence="6">
    <location>
        <begin position="384"/>
        <end position="396"/>
    </location>
</feature>
<keyword evidence="5 7" id="KW-0472">Membrane</keyword>
<keyword evidence="3 7" id="KW-0812">Transmembrane</keyword>
<dbReference type="Pfam" id="PF01594">
    <property type="entry name" value="AI-2E_transport"/>
    <property type="match status" value="1"/>
</dbReference>
<accession>G6XGL9</accession>
<evidence type="ECO:0000256" key="3">
    <source>
        <dbReference type="ARBA" id="ARBA00022692"/>
    </source>
</evidence>
<evidence type="ECO:0000256" key="1">
    <source>
        <dbReference type="ARBA" id="ARBA00004141"/>
    </source>
</evidence>
<comment type="subcellular location">
    <subcellularLocation>
        <location evidence="1">Membrane</location>
        <topology evidence="1">Multi-pass membrane protein</topology>
    </subcellularLocation>
</comment>
<evidence type="ECO:0000313" key="9">
    <source>
        <dbReference type="Proteomes" id="UP000004949"/>
    </source>
</evidence>
<feature type="region of interest" description="Disordered" evidence="6">
    <location>
        <begin position="374"/>
        <end position="396"/>
    </location>
</feature>
<feature type="transmembrane region" description="Helical" evidence="7">
    <location>
        <begin position="233"/>
        <end position="256"/>
    </location>
</feature>
<feature type="transmembrane region" description="Helical" evidence="7">
    <location>
        <begin position="50"/>
        <end position="68"/>
    </location>
</feature>
<evidence type="ECO:0000256" key="2">
    <source>
        <dbReference type="ARBA" id="ARBA00009773"/>
    </source>
</evidence>
<feature type="transmembrane region" description="Helical" evidence="7">
    <location>
        <begin position="263"/>
        <end position="283"/>
    </location>
</feature>
<evidence type="ECO:0000313" key="8">
    <source>
        <dbReference type="EMBL" id="EHH69327.1"/>
    </source>
</evidence>
<organism evidence="8 9">
    <name type="scientific">Gluconobacter morbifer G707</name>
    <dbReference type="NCBI Taxonomy" id="1088869"/>
    <lineage>
        <taxon>Bacteria</taxon>
        <taxon>Pseudomonadati</taxon>
        <taxon>Pseudomonadota</taxon>
        <taxon>Alphaproteobacteria</taxon>
        <taxon>Acetobacterales</taxon>
        <taxon>Acetobacteraceae</taxon>
        <taxon>Gluconobacter</taxon>
    </lineage>
</organism>
<dbReference type="GO" id="GO:0016020">
    <property type="term" value="C:membrane"/>
    <property type="evidence" value="ECO:0007669"/>
    <property type="project" value="UniProtKB-SubCell"/>
</dbReference>
<dbReference type="RefSeq" id="WP_008850784.1">
    <property type="nucleotide sequence ID" value="NZ_AGQV01000001.1"/>
</dbReference>
<dbReference type="OrthoDB" id="5761230at2"/>
<feature type="transmembrane region" description="Helical" evidence="7">
    <location>
        <begin position="21"/>
        <end position="44"/>
    </location>
</feature>
<dbReference type="GO" id="GO:0055085">
    <property type="term" value="P:transmembrane transport"/>
    <property type="evidence" value="ECO:0007669"/>
    <property type="project" value="TreeGrafter"/>
</dbReference>
<evidence type="ECO:0000256" key="7">
    <source>
        <dbReference type="SAM" id="Phobius"/>
    </source>
</evidence>
<dbReference type="PANTHER" id="PTHR21716:SF62">
    <property type="entry name" value="TRANSPORT PROTEIN YDBI-RELATED"/>
    <property type="match status" value="1"/>
</dbReference>
<evidence type="ECO:0000256" key="6">
    <source>
        <dbReference type="SAM" id="MobiDB-lite"/>
    </source>
</evidence>
<evidence type="ECO:0000256" key="5">
    <source>
        <dbReference type="ARBA" id="ARBA00023136"/>
    </source>
</evidence>
<dbReference type="AlphaFoldDB" id="G6XGL9"/>
<proteinExistence type="inferred from homology"/>
<dbReference type="EMBL" id="AGQV01000001">
    <property type="protein sequence ID" value="EHH69327.1"/>
    <property type="molecule type" value="Genomic_DNA"/>
</dbReference>
<dbReference type="STRING" id="1088869.GMO_06340"/>
<comment type="caution">
    <text evidence="8">The sequence shown here is derived from an EMBL/GenBank/DDBJ whole genome shotgun (WGS) entry which is preliminary data.</text>
</comment>
<feature type="transmembrane region" description="Helical" evidence="7">
    <location>
        <begin position="75"/>
        <end position="97"/>
    </location>
</feature>
<feature type="transmembrane region" description="Helical" evidence="7">
    <location>
        <begin position="166"/>
        <end position="189"/>
    </location>
</feature>
<protein>
    <submittedName>
        <fullName evidence="8">Putative permease</fullName>
    </submittedName>
</protein>
<gene>
    <name evidence="8" type="ORF">GMO_06340</name>
</gene>
<dbReference type="PATRIC" id="fig|1088869.3.peg.643"/>